<evidence type="ECO:0000256" key="1">
    <source>
        <dbReference type="SAM" id="Coils"/>
    </source>
</evidence>
<reference evidence="3" key="1">
    <citation type="journal article" date="2021" name="mSystems">
        <title>Bacteria and Archaea Synergistically Convert Glycine Betaine to Biogenic Methane in the Formosa Cold Seep of the South China Sea.</title>
        <authorList>
            <person name="Li L."/>
            <person name="Zhang W."/>
            <person name="Zhang S."/>
            <person name="Song L."/>
            <person name="Sun Q."/>
            <person name="Zhang H."/>
            <person name="Xiang H."/>
            <person name="Dong X."/>
        </authorList>
    </citation>
    <scope>NUCLEOTIDE SEQUENCE</scope>
    <source>
        <strain evidence="3">ZWT</strain>
    </source>
</reference>
<dbReference type="GO" id="GO:0006508">
    <property type="term" value="P:proteolysis"/>
    <property type="evidence" value="ECO:0007669"/>
    <property type="project" value="InterPro"/>
</dbReference>
<reference evidence="3" key="2">
    <citation type="submission" date="2021-04" db="EMBL/GenBank/DDBJ databases">
        <authorList>
            <person name="Dong X."/>
        </authorList>
    </citation>
    <scope>NUCLEOTIDE SEQUENCE</scope>
    <source>
        <strain evidence="3">ZWT</strain>
    </source>
</reference>
<dbReference type="Proteomes" id="UP001056429">
    <property type="component" value="Unassembled WGS sequence"/>
</dbReference>
<feature type="coiled-coil region" evidence="1">
    <location>
        <begin position="64"/>
        <end position="91"/>
    </location>
</feature>
<evidence type="ECO:0000313" key="4">
    <source>
        <dbReference type="Proteomes" id="UP001056429"/>
    </source>
</evidence>
<comment type="caution">
    <text evidence="3">The sequence shown here is derived from an EMBL/GenBank/DDBJ whole genome shotgun (WGS) entry which is preliminary data.</text>
</comment>
<sequence>MLKIFKKVTLVLLIFSFIGAIFAGCSNKYISKSGDRVEMWEKDIDYLAKELPKRHKNLFFKLTEEEFNTEIDKLKESLEQLNDDKIRLNIQKIVASAGDGHTTTNIGADKMFPMELYWFNDGFYVINTSPEYEKIMYSKLIEVNSQDINSVIEKLSKVISHDNIAHLRSKMPIYIEISTIMCGLDIIDNPDYAKFTFENRNGQEIELEMKSTGGEYVLDNILGKGKVGEIPLYMKNSDKFYWYEYFEDDKMIYFKYNLCRQMKEKSFKKFSKELMEAINNKDVEKLVIDIRNNGGGSSPILNNFIDELSNCKLNQKGKLYVIVGKKTFSSAILNAISLKQKTEAIFIGEPTGGKPNHYGEVKSFKLPNNKVRVKYSTKYFTNYDEDIDSFIPDKIIELTIDDYINNNDPILDYIRKQAQE</sequence>
<keyword evidence="4" id="KW-1185">Reference proteome</keyword>
<dbReference type="EMBL" id="JAGSOJ010000001">
    <property type="protein sequence ID" value="MCM1989384.1"/>
    <property type="molecule type" value="Genomic_DNA"/>
</dbReference>
<organism evidence="3 4">
    <name type="scientific">Oceanirhabdus seepicola</name>
    <dbReference type="NCBI Taxonomy" id="2828781"/>
    <lineage>
        <taxon>Bacteria</taxon>
        <taxon>Bacillati</taxon>
        <taxon>Bacillota</taxon>
        <taxon>Clostridia</taxon>
        <taxon>Eubacteriales</taxon>
        <taxon>Clostridiaceae</taxon>
        <taxon>Oceanirhabdus</taxon>
    </lineage>
</organism>
<protein>
    <submittedName>
        <fullName evidence="3">Peptidase S41</fullName>
    </submittedName>
</protein>
<name>A0A9J6P1L0_9CLOT</name>
<keyword evidence="1" id="KW-0175">Coiled coil</keyword>
<feature type="domain" description="Tail specific protease" evidence="2">
    <location>
        <begin position="264"/>
        <end position="298"/>
    </location>
</feature>
<accession>A0A9J6P1L0</accession>
<dbReference type="InterPro" id="IPR005151">
    <property type="entry name" value="Tail-specific_protease"/>
</dbReference>
<dbReference type="RefSeq" id="WP_250858380.1">
    <property type="nucleotide sequence ID" value="NZ_JAGSOJ010000001.1"/>
</dbReference>
<evidence type="ECO:0000313" key="3">
    <source>
        <dbReference type="EMBL" id="MCM1989384.1"/>
    </source>
</evidence>
<gene>
    <name evidence="3" type="ORF">KDK92_06500</name>
</gene>
<dbReference type="InterPro" id="IPR029045">
    <property type="entry name" value="ClpP/crotonase-like_dom_sf"/>
</dbReference>
<dbReference type="GO" id="GO:0008236">
    <property type="term" value="F:serine-type peptidase activity"/>
    <property type="evidence" value="ECO:0007669"/>
    <property type="project" value="InterPro"/>
</dbReference>
<dbReference type="AlphaFoldDB" id="A0A9J6P1L0"/>
<dbReference type="PROSITE" id="PS51257">
    <property type="entry name" value="PROKAR_LIPOPROTEIN"/>
    <property type="match status" value="1"/>
</dbReference>
<proteinExistence type="predicted"/>
<dbReference type="Pfam" id="PF03572">
    <property type="entry name" value="Peptidase_S41"/>
    <property type="match status" value="1"/>
</dbReference>
<evidence type="ECO:0000259" key="2">
    <source>
        <dbReference type="Pfam" id="PF03572"/>
    </source>
</evidence>
<dbReference type="SUPFAM" id="SSF52096">
    <property type="entry name" value="ClpP/crotonase"/>
    <property type="match status" value="1"/>
</dbReference>
<dbReference type="Gene3D" id="3.90.226.10">
    <property type="entry name" value="2-enoyl-CoA Hydratase, Chain A, domain 1"/>
    <property type="match status" value="1"/>
</dbReference>